<dbReference type="InterPro" id="IPR050352">
    <property type="entry name" value="ABCG_transporters"/>
</dbReference>
<evidence type="ECO:0000256" key="5">
    <source>
        <dbReference type="ARBA" id="ARBA00022741"/>
    </source>
</evidence>
<dbReference type="EMBL" id="JAWJWE010000004">
    <property type="protein sequence ID" value="KAK6636071.1"/>
    <property type="molecule type" value="Genomic_DNA"/>
</dbReference>
<protein>
    <recommendedName>
        <fullName evidence="10">ABC transporter domain-containing protein</fullName>
    </recommendedName>
</protein>
<organism evidence="11 12">
    <name type="scientific">Polyplax serrata</name>
    <name type="common">Common mouse louse</name>
    <dbReference type="NCBI Taxonomy" id="468196"/>
    <lineage>
        <taxon>Eukaryota</taxon>
        <taxon>Metazoa</taxon>
        <taxon>Ecdysozoa</taxon>
        <taxon>Arthropoda</taxon>
        <taxon>Hexapoda</taxon>
        <taxon>Insecta</taxon>
        <taxon>Pterygota</taxon>
        <taxon>Neoptera</taxon>
        <taxon>Paraneoptera</taxon>
        <taxon>Psocodea</taxon>
        <taxon>Troctomorpha</taxon>
        <taxon>Phthiraptera</taxon>
        <taxon>Anoplura</taxon>
        <taxon>Polyplacidae</taxon>
        <taxon>Polyplax</taxon>
    </lineage>
</organism>
<feature type="transmembrane region" description="Helical" evidence="9">
    <location>
        <begin position="659"/>
        <end position="681"/>
    </location>
</feature>
<name>A0AAN8S6V0_POLSC</name>
<keyword evidence="8 9" id="KW-0472">Membrane</keyword>
<evidence type="ECO:0000256" key="7">
    <source>
        <dbReference type="ARBA" id="ARBA00022989"/>
    </source>
</evidence>
<dbReference type="SUPFAM" id="SSF52540">
    <property type="entry name" value="P-loop containing nucleoside triphosphate hydrolases"/>
    <property type="match status" value="1"/>
</dbReference>
<dbReference type="AlphaFoldDB" id="A0AAN8S6V0"/>
<evidence type="ECO:0000256" key="4">
    <source>
        <dbReference type="ARBA" id="ARBA00022692"/>
    </source>
</evidence>
<evidence type="ECO:0000256" key="6">
    <source>
        <dbReference type="ARBA" id="ARBA00022840"/>
    </source>
</evidence>
<keyword evidence="4 9" id="KW-0812">Transmembrane</keyword>
<dbReference type="PROSITE" id="PS50893">
    <property type="entry name" value="ABC_TRANSPORTER_2"/>
    <property type="match status" value="1"/>
</dbReference>
<dbReference type="InterPro" id="IPR027417">
    <property type="entry name" value="P-loop_NTPase"/>
</dbReference>
<sequence length="691" mass="78109">MYKEVIQLEDKADDSPGELTGRIIITHLLIFFRFIQDIRAHVADRSKNLKMSTGSEVNVQVCHQPIELEFRDLTFTRNGKYGLPPKQILKGANGKFRPGRLTAILGPSGAGKTSLLNILTGFRTTGVKGSIKVNGRERILQVFRKECCYITQEFAMLGLLTVMETFKSTSDLKLGNKVSEEKKYSIISDIIDILGLSTCTNTQVRHLSGGEKKRLSIGLELISNPPIMFFDEPTSGLDSSSSVQVISHLKTLAKGGRTIVCVIHQPSSRIFEMFDDLFILVDGQCLYNGSIDDMVPVLENAGFECPKYYNRADFAIEVACRERGENLETLFSLTHKNALAQRLESNYTKTGKSSGKVSDMNSTFRSDQESLQPMLLEEKSLKHTAIQILPMSQSQRLNMKKYKNNTVKYPTPISLQFWVLLKRTFLCSCIRDLHMAQIRVVAQIVVGLLMGTVFYNLGDEASKVQSNSSYLFFSLMFIFFSNSMPTVQTFPSEAAVFVREHLNNWYSMKAYYFSKLISDLPLQMLCPSIYLLITYFMTDQPLCWDRIGMVLLLGFTVTIMAQALGHAFGAAFDAQLGTFLIPASAIPMFLFSGFFILLSDLPPCLGWLSYVSYFRYPFEGLMLAIYGNGRPHLKCSLPYCHYKNPAKYLNDLDLGGGDFWIDIAGIVGWIFFLRIVFYCVLKWKLYRIRGY</sequence>
<evidence type="ECO:0000256" key="1">
    <source>
        <dbReference type="ARBA" id="ARBA00004141"/>
    </source>
</evidence>
<dbReference type="GO" id="GO:0005886">
    <property type="term" value="C:plasma membrane"/>
    <property type="evidence" value="ECO:0007669"/>
    <property type="project" value="TreeGrafter"/>
</dbReference>
<keyword evidence="5" id="KW-0547">Nucleotide-binding</keyword>
<comment type="subcellular location">
    <subcellularLocation>
        <location evidence="1">Membrane</location>
        <topology evidence="1">Multi-pass membrane protein</topology>
    </subcellularLocation>
</comment>
<evidence type="ECO:0000259" key="10">
    <source>
        <dbReference type="PROSITE" id="PS50893"/>
    </source>
</evidence>
<comment type="similarity">
    <text evidence="2">Belongs to the ABC transporter superfamily. ABCG family. Eye pigment precursor importer (TC 3.A.1.204) subfamily.</text>
</comment>
<feature type="transmembrane region" description="Helical" evidence="9">
    <location>
        <begin position="510"/>
        <end position="537"/>
    </location>
</feature>
<dbReference type="Proteomes" id="UP001372834">
    <property type="component" value="Unassembled WGS sequence"/>
</dbReference>
<dbReference type="CDD" id="cd03213">
    <property type="entry name" value="ABCG_EPDR"/>
    <property type="match status" value="1"/>
</dbReference>
<feature type="transmembrane region" description="Helical" evidence="9">
    <location>
        <begin position="549"/>
        <end position="572"/>
    </location>
</feature>
<feature type="transmembrane region" description="Helical" evidence="9">
    <location>
        <begin position="440"/>
        <end position="458"/>
    </location>
</feature>
<dbReference type="FunFam" id="3.40.50.300:FF:001077">
    <property type="entry name" value="Uncharacterized protein, isoform A"/>
    <property type="match status" value="1"/>
</dbReference>
<evidence type="ECO:0000256" key="2">
    <source>
        <dbReference type="ARBA" id="ARBA00005814"/>
    </source>
</evidence>
<accession>A0AAN8S6V0</accession>
<dbReference type="Pfam" id="PF01061">
    <property type="entry name" value="ABC2_membrane"/>
    <property type="match status" value="1"/>
</dbReference>
<evidence type="ECO:0000313" key="11">
    <source>
        <dbReference type="EMBL" id="KAK6636071.1"/>
    </source>
</evidence>
<dbReference type="PROSITE" id="PS00211">
    <property type="entry name" value="ABC_TRANSPORTER_1"/>
    <property type="match status" value="1"/>
</dbReference>
<dbReference type="InterPro" id="IPR003439">
    <property type="entry name" value="ABC_transporter-like_ATP-bd"/>
</dbReference>
<proteinExistence type="inferred from homology"/>
<evidence type="ECO:0000313" key="12">
    <source>
        <dbReference type="Proteomes" id="UP001372834"/>
    </source>
</evidence>
<feature type="transmembrane region" description="Helical" evidence="9">
    <location>
        <begin position="470"/>
        <end position="490"/>
    </location>
</feature>
<dbReference type="GO" id="GO:0016887">
    <property type="term" value="F:ATP hydrolysis activity"/>
    <property type="evidence" value="ECO:0007669"/>
    <property type="project" value="InterPro"/>
</dbReference>
<keyword evidence="3" id="KW-0813">Transport</keyword>
<feature type="domain" description="ABC transporter" evidence="10">
    <location>
        <begin position="68"/>
        <end position="307"/>
    </location>
</feature>
<evidence type="ECO:0000256" key="9">
    <source>
        <dbReference type="SAM" id="Phobius"/>
    </source>
</evidence>
<dbReference type="GO" id="GO:0005524">
    <property type="term" value="F:ATP binding"/>
    <property type="evidence" value="ECO:0007669"/>
    <property type="project" value="UniProtKB-KW"/>
</dbReference>
<evidence type="ECO:0000256" key="8">
    <source>
        <dbReference type="ARBA" id="ARBA00023136"/>
    </source>
</evidence>
<evidence type="ECO:0000256" key="3">
    <source>
        <dbReference type="ARBA" id="ARBA00022448"/>
    </source>
</evidence>
<dbReference type="PANTHER" id="PTHR48041:SF118">
    <property type="entry name" value="ATP-BINDING CASSETTE TRANSPORTER (ABC TRANSPORTER) FAMILY G MEMBER 16"/>
    <property type="match status" value="1"/>
</dbReference>
<dbReference type="Gene3D" id="3.40.50.300">
    <property type="entry name" value="P-loop containing nucleotide triphosphate hydrolases"/>
    <property type="match status" value="1"/>
</dbReference>
<dbReference type="Pfam" id="PF00005">
    <property type="entry name" value="ABC_tran"/>
    <property type="match status" value="1"/>
</dbReference>
<dbReference type="InterPro" id="IPR003593">
    <property type="entry name" value="AAA+_ATPase"/>
</dbReference>
<reference evidence="11 12" key="1">
    <citation type="submission" date="2023-10" db="EMBL/GenBank/DDBJ databases">
        <title>Genomes of two closely related lineages of the louse Polyplax serrata with different host specificities.</title>
        <authorList>
            <person name="Martinu J."/>
            <person name="Tarabai H."/>
            <person name="Stefka J."/>
            <person name="Hypsa V."/>
        </authorList>
    </citation>
    <scope>NUCLEOTIDE SEQUENCE [LARGE SCALE GENOMIC DNA]</scope>
    <source>
        <strain evidence="11">HR10_N</strain>
    </source>
</reference>
<dbReference type="InterPro" id="IPR017871">
    <property type="entry name" value="ABC_transporter-like_CS"/>
</dbReference>
<keyword evidence="7 9" id="KW-1133">Transmembrane helix</keyword>
<gene>
    <name evidence="11" type="ORF">RUM43_009723</name>
</gene>
<dbReference type="PANTHER" id="PTHR48041">
    <property type="entry name" value="ABC TRANSPORTER G FAMILY MEMBER 28"/>
    <property type="match status" value="1"/>
</dbReference>
<keyword evidence="6" id="KW-0067">ATP-binding</keyword>
<feature type="transmembrane region" description="Helical" evidence="9">
    <location>
        <begin position="605"/>
        <end position="626"/>
    </location>
</feature>
<dbReference type="GO" id="GO:0140359">
    <property type="term" value="F:ABC-type transporter activity"/>
    <property type="evidence" value="ECO:0007669"/>
    <property type="project" value="InterPro"/>
</dbReference>
<dbReference type="InterPro" id="IPR013525">
    <property type="entry name" value="ABC2_TM"/>
</dbReference>
<comment type="caution">
    <text evidence="11">The sequence shown here is derived from an EMBL/GenBank/DDBJ whole genome shotgun (WGS) entry which is preliminary data.</text>
</comment>
<dbReference type="SMART" id="SM00382">
    <property type="entry name" value="AAA"/>
    <property type="match status" value="1"/>
</dbReference>
<feature type="transmembrane region" description="Helical" evidence="9">
    <location>
        <begin position="578"/>
        <end position="598"/>
    </location>
</feature>